<keyword evidence="3 12" id="KW-0813">Transport</keyword>
<name>A0A212F904_DANPL</name>
<dbReference type="GO" id="GO:0005886">
    <property type="term" value="C:plasma membrane"/>
    <property type="evidence" value="ECO:0007669"/>
    <property type="project" value="TreeGrafter"/>
</dbReference>
<gene>
    <name evidence="13" type="ORF">KGM_214642</name>
</gene>
<evidence type="ECO:0000256" key="5">
    <source>
        <dbReference type="ARBA" id="ARBA00022692"/>
    </source>
</evidence>
<evidence type="ECO:0000313" key="14">
    <source>
        <dbReference type="Proteomes" id="UP000007151"/>
    </source>
</evidence>
<keyword evidence="9" id="KW-0472">Membrane</keyword>
<dbReference type="InterPro" id="IPR001873">
    <property type="entry name" value="ENaC"/>
</dbReference>
<keyword evidence="14" id="KW-1185">Reference proteome</keyword>
<sequence length="297" mass="33777">MPTRITIENQFEPMLNISYPAITICSPNQITLTAMKHLNRTLVDGNRTLDLIAILPQLLGFYTITEVNIDSLKNLEDLLLVNRYYATEILSLVPQSCDDFLKLCYLDKIRYPKCKGLFNPILTNGGMCCIFNSMYAYRNHRRNEKIRNFVGYSGRITGILSGLTVVTDYNPDDAVDGTIIHAGALKLIEIALILSNSRNCYFPDEKWLSHFQHYRRSDCEVLCAAKDIERSCNCWPPYLPYARNICNITSIACIVSSKENSLVPDSCNCQRDCEAFHYRIETSVGNLDGLKYLTINP</sequence>
<keyword evidence="11 12" id="KW-0407">Ion channel</keyword>
<keyword evidence="6" id="KW-1133">Transmembrane helix</keyword>
<evidence type="ECO:0000256" key="9">
    <source>
        <dbReference type="ARBA" id="ARBA00023136"/>
    </source>
</evidence>
<protein>
    <submittedName>
        <fullName evidence="13">Non voltage-gated ion channels inorganic ion transport and metabolism</fullName>
    </submittedName>
</protein>
<keyword evidence="4 12" id="KW-0894">Sodium channel</keyword>
<dbReference type="Gene3D" id="1.10.287.820">
    <property type="entry name" value="Acid-sensing ion channel domain"/>
    <property type="match status" value="1"/>
</dbReference>
<accession>A0A212F904</accession>
<dbReference type="Pfam" id="PF00858">
    <property type="entry name" value="ASC"/>
    <property type="match status" value="1"/>
</dbReference>
<evidence type="ECO:0000313" key="13">
    <source>
        <dbReference type="EMBL" id="OWR50208.1"/>
    </source>
</evidence>
<dbReference type="InParanoid" id="A0A212F904"/>
<evidence type="ECO:0000256" key="3">
    <source>
        <dbReference type="ARBA" id="ARBA00022448"/>
    </source>
</evidence>
<proteinExistence type="inferred from homology"/>
<evidence type="ECO:0000256" key="1">
    <source>
        <dbReference type="ARBA" id="ARBA00004141"/>
    </source>
</evidence>
<dbReference type="EMBL" id="AGBW02009658">
    <property type="protein sequence ID" value="OWR50208.1"/>
    <property type="molecule type" value="Genomic_DNA"/>
</dbReference>
<dbReference type="AlphaFoldDB" id="A0A212F904"/>
<comment type="subcellular location">
    <subcellularLocation>
        <location evidence="1">Membrane</location>
        <topology evidence="1">Multi-pass membrane protein</topology>
    </subcellularLocation>
</comment>
<dbReference type="GO" id="GO:0015280">
    <property type="term" value="F:ligand-gated sodium channel activity"/>
    <property type="evidence" value="ECO:0007669"/>
    <property type="project" value="TreeGrafter"/>
</dbReference>
<comment type="similarity">
    <text evidence="2 12">Belongs to the amiloride-sensitive sodium channel (TC 1.A.6) family.</text>
</comment>
<evidence type="ECO:0000256" key="7">
    <source>
        <dbReference type="ARBA" id="ARBA00023053"/>
    </source>
</evidence>
<dbReference type="KEGG" id="dpl:KGM_214642"/>
<evidence type="ECO:0000256" key="8">
    <source>
        <dbReference type="ARBA" id="ARBA00023065"/>
    </source>
</evidence>
<evidence type="ECO:0000256" key="2">
    <source>
        <dbReference type="ARBA" id="ARBA00007193"/>
    </source>
</evidence>
<organism evidence="13 14">
    <name type="scientific">Danaus plexippus plexippus</name>
    <dbReference type="NCBI Taxonomy" id="278856"/>
    <lineage>
        <taxon>Eukaryota</taxon>
        <taxon>Metazoa</taxon>
        <taxon>Ecdysozoa</taxon>
        <taxon>Arthropoda</taxon>
        <taxon>Hexapoda</taxon>
        <taxon>Insecta</taxon>
        <taxon>Pterygota</taxon>
        <taxon>Neoptera</taxon>
        <taxon>Endopterygota</taxon>
        <taxon>Lepidoptera</taxon>
        <taxon>Glossata</taxon>
        <taxon>Ditrysia</taxon>
        <taxon>Papilionoidea</taxon>
        <taxon>Nymphalidae</taxon>
        <taxon>Danainae</taxon>
        <taxon>Danaini</taxon>
        <taxon>Danaina</taxon>
        <taxon>Danaus</taxon>
        <taxon>Danaus</taxon>
    </lineage>
</organism>
<dbReference type="PANTHER" id="PTHR11690:SF237">
    <property type="entry name" value="PICKPOCKET 16-RELATED"/>
    <property type="match status" value="1"/>
</dbReference>
<reference evidence="13 14" key="1">
    <citation type="journal article" date="2011" name="Cell">
        <title>The monarch butterfly genome yields insights into long-distance migration.</title>
        <authorList>
            <person name="Zhan S."/>
            <person name="Merlin C."/>
            <person name="Boore J.L."/>
            <person name="Reppert S.M."/>
        </authorList>
    </citation>
    <scope>NUCLEOTIDE SEQUENCE [LARGE SCALE GENOMIC DNA]</scope>
    <source>
        <strain evidence="13">F-2</strain>
    </source>
</reference>
<keyword evidence="8 12" id="KW-0406">Ion transport</keyword>
<evidence type="ECO:0000256" key="12">
    <source>
        <dbReference type="RuleBase" id="RU000679"/>
    </source>
</evidence>
<evidence type="ECO:0000256" key="10">
    <source>
        <dbReference type="ARBA" id="ARBA00023201"/>
    </source>
</evidence>
<keyword evidence="10 12" id="KW-0739">Sodium transport</keyword>
<evidence type="ECO:0000256" key="11">
    <source>
        <dbReference type="ARBA" id="ARBA00023303"/>
    </source>
</evidence>
<comment type="caution">
    <text evidence="13">The sequence shown here is derived from an EMBL/GenBank/DDBJ whole genome shotgun (WGS) entry which is preliminary data.</text>
</comment>
<evidence type="ECO:0000256" key="6">
    <source>
        <dbReference type="ARBA" id="ARBA00022989"/>
    </source>
</evidence>
<keyword evidence="7" id="KW-0915">Sodium</keyword>
<dbReference type="PANTHER" id="PTHR11690">
    <property type="entry name" value="AMILORIDE-SENSITIVE SODIUM CHANNEL-RELATED"/>
    <property type="match status" value="1"/>
</dbReference>
<dbReference type="Proteomes" id="UP000007151">
    <property type="component" value="Unassembled WGS sequence"/>
</dbReference>
<keyword evidence="5 12" id="KW-0812">Transmembrane</keyword>
<evidence type="ECO:0000256" key="4">
    <source>
        <dbReference type="ARBA" id="ARBA00022461"/>
    </source>
</evidence>